<keyword evidence="1" id="KW-0812">Transmembrane</keyword>
<dbReference type="InterPro" id="IPR005046">
    <property type="entry name" value="DUF285"/>
</dbReference>
<dbReference type="InterPro" id="IPR013783">
    <property type="entry name" value="Ig-like_fold"/>
</dbReference>
<dbReference type="SUPFAM" id="SSF49299">
    <property type="entry name" value="PKD domain"/>
    <property type="match status" value="1"/>
</dbReference>
<dbReference type="InterPro" id="IPR015919">
    <property type="entry name" value="Cadherin-like_sf"/>
</dbReference>
<feature type="domain" description="Cadherin" evidence="5">
    <location>
        <begin position="234"/>
        <end position="336"/>
    </location>
</feature>
<dbReference type="InterPro" id="IPR035986">
    <property type="entry name" value="PKD_dom_sf"/>
</dbReference>
<dbReference type="Pfam" id="PF03382">
    <property type="entry name" value="DUF285"/>
    <property type="match status" value="1"/>
</dbReference>
<dbReference type="SMART" id="SM00112">
    <property type="entry name" value="CA"/>
    <property type="match status" value="3"/>
</dbReference>
<dbReference type="Gene3D" id="2.60.40.60">
    <property type="entry name" value="Cadherins"/>
    <property type="match status" value="3"/>
</dbReference>
<evidence type="ECO:0000256" key="2">
    <source>
        <dbReference type="ARBA" id="ARBA00022989"/>
    </source>
</evidence>
<dbReference type="PROSITE" id="PS50093">
    <property type="entry name" value="PKD"/>
    <property type="match status" value="1"/>
</dbReference>
<reference evidence="6" key="1">
    <citation type="submission" date="2024-05" db="EMBL/GenBank/DDBJ databases">
        <title>Draft Genome Sequences of Flagellimonas sp. MMG031 and Marinobacter sp. MMG032 Isolated from the dinoflagellate Symbiodinium pilosum.</title>
        <authorList>
            <person name="Shikuma N.J."/>
            <person name="Farrell M.V."/>
        </authorList>
    </citation>
    <scope>NUCLEOTIDE SEQUENCE</scope>
    <source>
        <strain evidence="6">MMG031</strain>
    </source>
</reference>
<dbReference type="PANTHER" id="PTHR24026">
    <property type="entry name" value="FAT ATYPICAL CADHERIN-RELATED"/>
    <property type="match status" value="1"/>
</dbReference>
<dbReference type="PROSITE" id="PS50268">
    <property type="entry name" value="CADHERIN_2"/>
    <property type="match status" value="3"/>
</dbReference>
<dbReference type="EMBL" id="CP157804">
    <property type="protein sequence ID" value="XBQ23958.1"/>
    <property type="molecule type" value="Genomic_DNA"/>
</dbReference>
<feature type="chain" id="PRO_5043739338" evidence="3">
    <location>
        <begin position="25"/>
        <end position="663"/>
    </location>
</feature>
<evidence type="ECO:0000256" key="1">
    <source>
        <dbReference type="ARBA" id="ARBA00022692"/>
    </source>
</evidence>
<dbReference type="PANTHER" id="PTHR24026:SF126">
    <property type="entry name" value="PROTOCADHERIN FAT 4"/>
    <property type="match status" value="1"/>
</dbReference>
<dbReference type="Pfam" id="PF00028">
    <property type="entry name" value="Cadherin"/>
    <property type="match status" value="2"/>
</dbReference>
<dbReference type="AlphaFoldDB" id="A0AAU7N082"/>
<evidence type="ECO:0000256" key="3">
    <source>
        <dbReference type="SAM" id="SignalP"/>
    </source>
</evidence>
<dbReference type="KEGG" id="fld:ABNE31_03335"/>
<proteinExistence type="predicted"/>
<dbReference type="GO" id="GO:0005509">
    <property type="term" value="F:calcium ion binding"/>
    <property type="evidence" value="ECO:0007669"/>
    <property type="project" value="InterPro"/>
</dbReference>
<dbReference type="GO" id="GO:0005886">
    <property type="term" value="C:plasma membrane"/>
    <property type="evidence" value="ECO:0007669"/>
    <property type="project" value="UniProtKB-SubCell"/>
</dbReference>
<dbReference type="InterPro" id="IPR011889">
    <property type="entry name" value="Liste_lipo_26"/>
</dbReference>
<dbReference type="Gene3D" id="2.60.40.10">
    <property type="entry name" value="Immunoglobulins"/>
    <property type="match status" value="1"/>
</dbReference>
<feature type="signal peptide" evidence="3">
    <location>
        <begin position="1"/>
        <end position="24"/>
    </location>
</feature>
<name>A0AAU7N082_9FLAO</name>
<accession>A0AAU7N082</accession>
<keyword evidence="2" id="KW-0472">Membrane</keyword>
<dbReference type="RefSeq" id="WP_349352363.1">
    <property type="nucleotide sequence ID" value="NZ_CP157804.1"/>
</dbReference>
<dbReference type="InterPro" id="IPR000601">
    <property type="entry name" value="PKD_dom"/>
</dbReference>
<dbReference type="InterPro" id="IPR002126">
    <property type="entry name" value="Cadherin-like_dom"/>
</dbReference>
<dbReference type="CDD" id="cd11304">
    <property type="entry name" value="Cadherin_repeat"/>
    <property type="match status" value="3"/>
</dbReference>
<sequence>MNYKKLLWSLLAITVLWSCGKDDAPPPPSNAVPVINAATFTVAENISDTKIIGTVKATDADGDALTFSIQTNSDNLFEITGAGVMSLATGKKLSFATKTSHSLTVAVTDGTDTASATVTVNVTEATGEEPTNEAPSVEDQEFTVAEDKTVVGTVTATDADDDELTFALVTDESELFQVADNGEISLVQGKNLDHGTATEHVLTLNVGDGVNVPVEFTVTITVTKAGETTNEAPTAEDQNFEVAEDVAVGDVIGTVEANDGDGDELTFALVTDESELFQVAENGEISLAEGKNLDFETTTKHSLTLSVSDGSNDPVEFTVTVTVTNVIESLFEDPASFIMKFNVAAQQVLGIGLNQDFEYDYSIDWGDGTVENYTTNENPTHEYAAQGEYLVAIKGTFPALRMEWTDTDSQNTLVDVVQWGTQQWQSMFYGFSLCENLVGFSAADEPDWSKTNSMEGMFAGSVKFNGDIGNWDTSAVTNMANMFSYALAFNQDIGNWDTSAVTNMQGMFYTAHTFNKDISNWDTSSVTNMSNMFYVDQGESAFNQPLVQTVGGWNTSNVTNMANMFRNAAAFNQSLASWDIGSVTNMSGMLNNCGMNTENYAATLIGWGNRADDQIPDGITLGANGLQYCNSVSVGFAISNLSNSIQNGGNGWTINHAGAVNCP</sequence>
<dbReference type="NCBIfam" id="TIGR02167">
    <property type="entry name" value="Liste_lipo_26"/>
    <property type="match status" value="4"/>
</dbReference>
<feature type="domain" description="PKD" evidence="4">
    <location>
        <begin position="361"/>
        <end position="393"/>
    </location>
</feature>
<evidence type="ECO:0000259" key="4">
    <source>
        <dbReference type="PROSITE" id="PS50093"/>
    </source>
</evidence>
<gene>
    <name evidence="6" type="ORF">ABNE31_03335</name>
</gene>
<feature type="domain" description="Cadherin" evidence="5">
    <location>
        <begin position="34"/>
        <end position="137"/>
    </location>
</feature>
<evidence type="ECO:0000259" key="5">
    <source>
        <dbReference type="PROSITE" id="PS50268"/>
    </source>
</evidence>
<evidence type="ECO:0000313" key="6">
    <source>
        <dbReference type="EMBL" id="XBQ23958.1"/>
    </source>
</evidence>
<dbReference type="SUPFAM" id="SSF49313">
    <property type="entry name" value="Cadherin-like"/>
    <property type="match status" value="3"/>
</dbReference>
<protein>
    <submittedName>
        <fullName evidence="6">BspA family leucine-rich repeat surface protein</fullName>
    </submittedName>
</protein>
<dbReference type="GO" id="GO:0007156">
    <property type="term" value="P:homophilic cell adhesion via plasma membrane adhesion molecules"/>
    <property type="evidence" value="ECO:0007669"/>
    <property type="project" value="InterPro"/>
</dbReference>
<keyword evidence="2" id="KW-1133">Transmembrane helix</keyword>
<feature type="domain" description="Cadherin" evidence="5">
    <location>
        <begin position="149"/>
        <end position="235"/>
    </location>
</feature>
<keyword evidence="3" id="KW-0732">Signal</keyword>
<organism evidence="6">
    <name type="scientific">Flagellimonas sp. MMG031</name>
    <dbReference type="NCBI Taxonomy" id="3158549"/>
    <lineage>
        <taxon>Bacteria</taxon>
        <taxon>Pseudomonadati</taxon>
        <taxon>Bacteroidota</taxon>
        <taxon>Flavobacteriia</taxon>
        <taxon>Flavobacteriales</taxon>
        <taxon>Flavobacteriaceae</taxon>
        <taxon>Flagellimonas</taxon>
    </lineage>
</organism>